<dbReference type="EMBL" id="GU474875">
    <property type="protein sequence ID" value="ADI17828.1"/>
    <property type="molecule type" value="Genomic_DNA"/>
</dbReference>
<name>E0XTT7_9PROT</name>
<dbReference type="AlphaFoldDB" id="E0XTT7"/>
<organism evidence="1">
    <name type="scientific">uncultured Rhodospirillales bacterium HF0200_01O14</name>
    <dbReference type="NCBI Taxonomy" id="710787"/>
    <lineage>
        <taxon>Bacteria</taxon>
        <taxon>Pseudomonadati</taxon>
        <taxon>Pseudomonadota</taxon>
        <taxon>Alphaproteobacteria</taxon>
        <taxon>Rhodospirillales</taxon>
        <taxon>environmental samples</taxon>
    </lineage>
</organism>
<evidence type="ECO:0000313" key="1">
    <source>
        <dbReference type="EMBL" id="ADI17828.1"/>
    </source>
</evidence>
<sequence length="72" mass="8300">MFSFIIDENISLNNSVLRRLFHHSVGHRLSSFSFAENPHKAWSLDDVWEINDLVGRNGAVRRAIGWGFCPCR</sequence>
<protein>
    <submittedName>
        <fullName evidence="1">Uncharacterized protein</fullName>
    </submittedName>
</protein>
<proteinExistence type="predicted"/>
<accession>E0XTT7</accession>
<reference evidence="1" key="1">
    <citation type="journal article" date="2011" name="Environ. Microbiol.">
        <title>Time-series analyses of Monterey Bay coastal microbial picoplankton using a 'genome proxy' microarray.</title>
        <authorList>
            <person name="Rich V.I."/>
            <person name="Pham V.D."/>
            <person name="Eppley J."/>
            <person name="Shi Y."/>
            <person name="DeLong E.F."/>
        </authorList>
    </citation>
    <scope>NUCLEOTIDE SEQUENCE</scope>
</reference>